<dbReference type="InterPro" id="IPR005654">
    <property type="entry name" value="ATPase_AFG1-like"/>
</dbReference>
<dbReference type="EMBL" id="JACAZI010000006">
    <property type="protein sequence ID" value="KAF7357706.1"/>
    <property type="molecule type" value="Genomic_DNA"/>
</dbReference>
<name>A0A8H6YFE7_9AGAR</name>
<evidence type="ECO:0000256" key="3">
    <source>
        <dbReference type="ARBA" id="ARBA00022840"/>
    </source>
</evidence>
<evidence type="ECO:0000313" key="6">
    <source>
        <dbReference type="Proteomes" id="UP000620124"/>
    </source>
</evidence>
<evidence type="ECO:0000256" key="4">
    <source>
        <dbReference type="SAM" id="MobiDB-lite"/>
    </source>
</evidence>
<reference evidence="5" key="1">
    <citation type="submission" date="2020-05" db="EMBL/GenBank/DDBJ databases">
        <title>Mycena genomes resolve the evolution of fungal bioluminescence.</title>
        <authorList>
            <person name="Tsai I.J."/>
        </authorList>
    </citation>
    <scope>NUCLEOTIDE SEQUENCE</scope>
    <source>
        <strain evidence="5">CCC161011</strain>
    </source>
</reference>
<organism evidence="5 6">
    <name type="scientific">Mycena venus</name>
    <dbReference type="NCBI Taxonomy" id="2733690"/>
    <lineage>
        <taxon>Eukaryota</taxon>
        <taxon>Fungi</taxon>
        <taxon>Dikarya</taxon>
        <taxon>Basidiomycota</taxon>
        <taxon>Agaricomycotina</taxon>
        <taxon>Agaricomycetes</taxon>
        <taxon>Agaricomycetidae</taxon>
        <taxon>Agaricales</taxon>
        <taxon>Marasmiineae</taxon>
        <taxon>Mycenaceae</taxon>
        <taxon>Mycena</taxon>
    </lineage>
</organism>
<dbReference type="PANTHER" id="PTHR12169:SF2">
    <property type="entry name" value="AFG1P"/>
    <property type="match status" value="1"/>
</dbReference>
<dbReference type="Gene3D" id="3.40.50.300">
    <property type="entry name" value="P-loop containing nucleotide triphosphate hydrolases"/>
    <property type="match status" value="1"/>
</dbReference>
<dbReference type="SUPFAM" id="SSF52540">
    <property type="entry name" value="P-loop containing nucleoside triphosphate hydrolases"/>
    <property type="match status" value="1"/>
</dbReference>
<dbReference type="Pfam" id="PF03969">
    <property type="entry name" value="AFG1_ATPase"/>
    <property type="match status" value="1"/>
</dbReference>
<evidence type="ECO:0000313" key="5">
    <source>
        <dbReference type="EMBL" id="KAF7357706.1"/>
    </source>
</evidence>
<dbReference type="GO" id="GO:0005739">
    <property type="term" value="C:mitochondrion"/>
    <property type="evidence" value="ECO:0007669"/>
    <property type="project" value="TreeGrafter"/>
</dbReference>
<dbReference type="GO" id="GO:0005524">
    <property type="term" value="F:ATP binding"/>
    <property type="evidence" value="ECO:0007669"/>
    <property type="project" value="UniProtKB-KW"/>
</dbReference>
<keyword evidence="6" id="KW-1185">Reference proteome</keyword>
<dbReference type="NCBIfam" id="NF040713">
    <property type="entry name" value="ZapE"/>
    <property type="match status" value="1"/>
</dbReference>
<dbReference type="PANTHER" id="PTHR12169">
    <property type="entry name" value="ATPASE N2B"/>
    <property type="match status" value="1"/>
</dbReference>
<accession>A0A8H6YFE7</accession>
<dbReference type="Proteomes" id="UP000620124">
    <property type="component" value="Unassembled WGS sequence"/>
</dbReference>
<dbReference type="GO" id="GO:0016887">
    <property type="term" value="F:ATP hydrolysis activity"/>
    <property type="evidence" value="ECO:0007669"/>
    <property type="project" value="InterPro"/>
</dbReference>
<sequence length="682" mass="77774">MFKYRVQHCCRIQYLRSWHGTLCNPAGIANRRRNRTNRQPSLLGLLPSHRALHSSRISLCYAPDTLKPLGATAYSTLVPQQTDLLDRYRGMVSAGKIQHDDDQIRVIMQLRRLQKELIDYSPAMVAPHLLDSPETSSAWWTGDSLLESNSPNVNSRALVSLRSHAEELANLNTPKVGLMLTGPPGSGKSFIVDLWLSCIPTPHKTRKHYNQLVLEIYRGVWEETKRRMADSDLNRTPRESERGPWNDSVRGKWRQLVKTGSLPLLWRQNISKSSRATPTIAFSVARKLVLRHWLLVFDEIQLLDISSATLLADVLSWYWRMGGVIVGTSNKIPDDIYKHGVQRERLEPFVEALKVRCPVLTMRSERDWRQRDYNGIGEVGRTWLLLGQEKRFLPLLKSFSRHESEERDQELSIFGRSLRVPWSSGGVCQFTFRELCDESLGPADYLTLAAHFHTIGISHIPILKLSNRNQARRFISLIDALYEARCRVVCLAETKPEELFFPDAQPDENLDLLFAESVSETRDDYRPNVSSYDSPAMVRNIDPPPAKAIALDTLSIFSGQEEQFAFKRALSRLIEMTSPAYTRNVQWAPLADTERTWEGSNPCHREVDARPRNIDPRLAEQDDFAVEAAYLPPNGATKPELRPVPPRLKAEHAWGVRDDWGKGTNTWGEGAKAYDVKQKSEN</sequence>
<feature type="region of interest" description="Disordered" evidence="4">
    <location>
        <begin position="659"/>
        <end position="682"/>
    </location>
</feature>
<proteinExistence type="inferred from homology"/>
<protein>
    <submittedName>
        <fullName evidence="5">Lactation elevated protein 1</fullName>
    </submittedName>
</protein>
<gene>
    <name evidence="5" type="ORF">MVEN_00816400</name>
</gene>
<comment type="caution">
    <text evidence="5">The sequence shown here is derived from an EMBL/GenBank/DDBJ whole genome shotgun (WGS) entry which is preliminary data.</text>
</comment>
<keyword evidence="3" id="KW-0067">ATP-binding</keyword>
<dbReference type="InterPro" id="IPR027417">
    <property type="entry name" value="P-loop_NTPase"/>
</dbReference>
<dbReference type="AlphaFoldDB" id="A0A8H6YFE7"/>
<dbReference type="OrthoDB" id="2193432at2759"/>
<evidence type="ECO:0000256" key="1">
    <source>
        <dbReference type="ARBA" id="ARBA00010322"/>
    </source>
</evidence>
<comment type="similarity">
    <text evidence="1">Belongs to the AFG1 ATPase family.</text>
</comment>
<feature type="compositionally biased region" description="Basic and acidic residues" evidence="4">
    <location>
        <begin position="672"/>
        <end position="682"/>
    </location>
</feature>
<keyword evidence="2" id="KW-0547">Nucleotide-binding</keyword>
<evidence type="ECO:0000256" key="2">
    <source>
        <dbReference type="ARBA" id="ARBA00022741"/>
    </source>
</evidence>